<comment type="subcellular location">
    <subcellularLocation>
        <location evidence="2">Cell membrane</location>
        <topology evidence="2">Multi-pass membrane protein</topology>
    </subcellularLocation>
</comment>
<keyword evidence="10 11" id="KW-0472">Membrane</keyword>
<evidence type="ECO:0000256" key="2">
    <source>
        <dbReference type="ARBA" id="ARBA00004651"/>
    </source>
</evidence>
<dbReference type="PROSITE" id="PS50109">
    <property type="entry name" value="HIS_KIN"/>
    <property type="match status" value="1"/>
</dbReference>
<evidence type="ECO:0000256" key="1">
    <source>
        <dbReference type="ARBA" id="ARBA00000085"/>
    </source>
</evidence>
<dbReference type="GO" id="GO:0000155">
    <property type="term" value="F:phosphorelay sensor kinase activity"/>
    <property type="evidence" value="ECO:0007669"/>
    <property type="project" value="TreeGrafter"/>
</dbReference>
<dbReference type="GO" id="GO:0004721">
    <property type="term" value="F:phosphoprotein phosphatase activity"/>
    <property type="evidence" value="ECO:0007669"/>
    <property type="project" value="TreeGrafter"/>
</dbReference>
<keyword evidence="4" id="KW-1003">Cell membrane</keyword>
<dbReference type="EMBL" id="JPMD01000011">
    <property type="protein sequence ID" value="KEZ87454.1"/>
    <property type="molecule type" value="Genomic_DNA"/>
</dbReference>
<dbReference type="PANTHER" id="PTHR45453:SF2">
    <property type="entry name" value="HISTIDINE KINASE"/>
    <property type="match status" value="1"/>
</dbReference>
<reference evidence="13 14" key="1">
    <citation type="submission" date="2014-07" db="EMBL/GenBank/DDBJ databases">
        <title>Draft genome of Clostridium sulfidigenes 113A isolated from sediments associated with methane hydrate from Krishna Godavari basin.</title>
        <authorList>
            <person name="Honkalas V.S."/>
            <person name="Dabir A.P."/>
            <person name="Arora P."/>
            <person name="Dhakephalkar P.K."/>
        </authorList>
    </citation>
    <scope>NUCLEOTIDE SEQUENCE [LARGE SCALE GENOMIC DNA]</scope>
    <source>
        <strain evidence="13 14">113A</strain>
    </source>
</reference>
<dbReference type="PRINTS" id="PR00344">
    <property type="entry name" value="BCTRLSENSOR"/>
</dbReference>
<dbReference type="Proteomes" id="UP000028542">
    <property type="component" value="Unassembled WGS sequence"/>
</dbReference>
<evidence type="ECO:0000256" key="10">
    <source>
        <dbReference type="ARBA" id="ARBA00023136"/>
    </source>
</evidence>
<dbReference type="InterPro" id="IPR004358">
    <property type="entry name" value="Sig_transdc_His_kin-like_C"/>
</dbReference>
<proteinExistence type="predicted"/>
<protein>
    <recommendedName>
        <fullName evidence="3">histidine kinase</fullName>
        <ecNumber evidence="3">2.7.13.3</ecNumber>
    </recommendedName>
</protein>
<dbReference type="RefSeq" id="WP_035130941.1">
    <property type="nucleotide sequence ID" value="NZ_JPMD01000011.1"/>
</dbReference>
<dbReference type="GO" id="GO:0005886">
    <property type="term" value="C:plasma membrane"/>
    <property type="evidence" value="ECO:0007669"/>
    <property type="project" value="UniProtKB-SubCell"/>
</dbReference>
<evidence type="ECO:0000256" key="7">
    <source>
        <dbReference type="ARBA" id="ARBA00022777"/>
    </source>
</evidence>
<dbReference type="Gene3D" id="3.30.565.10">
    <property type="entry name" value="Histidine kinase-like ATPase, C-terminal domain"/>
    <property type="match status" value="1"/>
</dbReference>
<keyword evidence="8 11" id="KW-1133">Transmembrane helix</keyword>
<evidence type="ECO:0000256" key="5">
    <source>
        <dbReference type="ARBA" id="ARBA00022679"/>
    </source>
</evidence>
<keyword evidence="5" id="KW-0808">Transferase</keyword>
<dbReference type="AlphaFoldDB" id="A0A084JES0"/>
<dbReference type="InterPro" id="IPR003594">
    <property type="entry name" value="HATPase_dom"/>
</dbReference>
<organism evidence="13 14">
    <name type="scientific">Clostridium sulfidigenes</name>
    <dbReference type="NCBI Taxonomy" id="318464"/>
    <lineage>
        <taxon>Bacteria</taxon>
        <taxon>Bacillati</taxon>
        <taxon>Bacillota</taxon>
        <taxon>Clostridia</taxon>
        <taxon>Eubacteriales</taxon>
        <taxon>Clostridiaceae</taxon>
        <taxon>Clostridium</taxon>
    </lineage>
</organism>
<dbReference type="eggNOG" id="COG2205">
    <property type="taxonomic scope" value="Bacteria"/>
</dbReference>
<feature type="transmembrane region" description="Helical" evidence="11">
    <location>
        <begin position="46"/>
        <end position="68"/>
    </location>
</feature>
<evidence type="ECO:0000313" key="13">
    <source>
        <dbReference type="EMBL" id="KEZ87454.1"/>
    </source>
</evidence>
<evidence type="ECO:0000256" key="8">
    <source>
        <dbReference type="ARBA" id="ARBA00022989"/>
    </source>
</evidence>
<dbReference type="EC" id="2.7.13.3" evidence="3"/>
<keyword evidence="7" id="KW-0418">Kinase</keyword>
<keyword evidence="6 11" id="KW-0812">Transmembrane</keyword>
<evidence type="ECO:0000313" key="14">
    <source>
        <dbReference type="Proteomes" id="UP000028542"/>
    </source>
</evidence>
<evidence type="ECO:0000256" key="6">
    <source>
        <dbReference type="ARBA" id="ARBA00022692"/>
    </source>
</evidence>
<dbReference type="InterPro" id="IPR050351">
    <property type="entry name" value="BphY/WalK/GraS-like"/>
</dbReference>
<evidence type="ECO:0000256" key="11">
    <source>
        <dbReference type="SAM" id="Phobius"/>
    </source>
</evidence>
<keyword evidence="14" id="KW-1185">Reference proteome</keyword>
<comment type="catalytic activity">
    <reaction evidence="1">
        <text>ATP + protein L-histidine = ADP + protein N-phospho-L-histidine.</text>
        <dbReference type="EC" id="2.7.13.3"/>
    </reaction>
</comment>
<dbReference type="InterPro" id="IPR036890">
    <property type="entry name" value="HATPase_C_sf"/>
</dbReference>
<feature type="transmembrane region" description="Helical" evidence="11">
    <location>
        <begin position="21"/>
        <end position="40"/>
    </location>
</feature>
<evidence type="ECO:0000256" key="3">
    <source>
        <dbReference type="ARBA" id="ARBA00012438"/>
    </source>
</evidence>
<dbReference type="SUPFAM" id="SSF55874">
    <property type="entry name" value="ATPase domain of HSP90 chaperone/DNA topoisomerase II/histidine kinase"/>
    <property type="match status" value="1"/>
</dbReference>
<dbReference type="GO" id="GO:0016036">
    <property type="term" value="P:cellular response to phosphate starvation"/>
    <property type="evidence" value="ECO:0007669"/>
    <property type="project" value="TreeGrafter"/>
</dbReference>
<dbReference type="SMART" id="SM00387">
    <property type="entry name" value="HATPase_c"/>
    <property type="match status" value="1"/>
</dbReference>
<evidence type="ECO:0000256" key="4">
    <source>
        <dbReference type="ARBA" id="ARBA00022475"/>
    </source>
</evidence>
<sequence length="337" mass="38918">MKKTEVFNFMISYFKVRVKGIILLGLFCTTFALVFSLYNLPVEPVVYASVLCACIGVIFLIIDFIGLYNRHKLLQDLKSSITLSFDKLPEPKDIIEKDYKDLLTTLYSNNIQIAHSADMSRSNLIDYYTLWAHQIKIPISAMGLILQWSESELNSELSMELFKIEQYVEFVLQYLRLESMSSDLVLKKYSLDDIVKQAVRKYARMFVRKKIKLDFKELSCEVLTDEKWLVFVIEQILSNALKYTKEGTISIYMDNFSEKTLVIEDTGIGIREEDINRICERGFTGYNGRWDKKSTGLGLYLCKQILSKLSHSIAIDSRVDEGTKVMINLATIEVQIE</sequence>
<evidence type="ECO:0000256" key="9">
    <source>
        <dbReference type="ARBA" id="ARBA00023012"/>
    </source>
</evidence>
<keyword evidence="9" id="KW-0902">Two-component regulatory system</keyword>
<accession>A0A084JES0</accession>
<dbReference type="Pfam" id="PF02518">
    <property type="entry name" value="HATPase_c"/>
    <property type="match status" value="1"/>
</dbReference>
<comment type="caution">
    <text evidence="13">The sequence shown here is derived from an EMBL/GenBank/DDBJ whole genome shotgun (WGS) entry which is preliminary data.</text>
</comment>
<feature type="domain" description="Histidine kinase" evidence="12">
    <location>
        <begin position="130"/>
        <end position="333"/>
    </location>
</feature>
<dbReference type="InterPro" id="IPR005467">
    <property type="entry name" value="His_kinase_dom"/>
</dbReference>
<name>A0A084JES0_9CLOT</name>
<gene>
    <name evidence="13" type="ORF">IO99_05040</name>
</gene>
<dbReference type="PANTHER" id="PTHR45453">
    <property type="entry name" value="PHOSPHATE REGULON SENSOR PROTEIN PHOR"/>
    <property type="match status" value="1"/>
</dbReference>
<dbReference type="STRING" id="318464.IO99_05040"/>
<evidence type="ECO:0000259" key="12">
    <source>
        <dbReference type="PROSITE" id="PS50109"/>
    </source>
</evidence>